<sequence>MRAPELRGSGSGMEVAAGDRARSGWSRTNCLRATASPSQVHATYDASRRRSPLLYCSLSLADIVDTFAIARRWSATPP</sequence>
<proteinExistence type="predicted"/>
<feature type="region of interest" description="Disordered" evidence="1">
    <location>
        <begin position="1"/>
        <end position="20"/>
    </location>
</feature>
<reference evidence="2" key="2">
    <citation type="submission" date="2021-02" db="EMBL/GenBank/DDBJ databases">
        <authorList>
            <person name="Kimball J.A."/>
            <person name="Haas M.W."/>
            <person name="Macchietto M."/>
            <person name="Kono T."/>
            <person name="Duquette J."/>
            <person name="Shao M."/>
        </authorList>
    </citation>
    <scope>NUCLEOTIDE SEQUENCE</scope>
    <source>
        <tissue evidence="2">Fresh leaf tissue</tissue>
    </source>
</reference>
<evidence type="ECO:0000313" key="3">
    <source>
        <dbReference type="Proteomes" id="UP000729402"/>
    </source>
</evidence>
<accession>A0A8J5R368</accession>
<comment type="caution">
    <text evidence="2">The sequence shown here is derived from an EMBL/GenBank/DDBJ whole genome shotgun (WGS) entry which is preliminary data.</text>
</comment>
<evidence type="ECO:0000313" key="2">
    <source>
        <dbReference type="EMBL" id="KAG8050210.1"/>
    </source>
</evidence>
<protein>
    <submittedName>
        <fullName evidence="2">Uncharacterized protein</fullName>
    </submittedName>
</protein>
<evidence type="ECO:0000256" key="1">
    <source>
        <dbReference type="SAM" id="MobiDB-lite"/>
    </source>
</evidence>
<keyword evidence="3" id="KW-1185">Reference proteome</keyword>
<dbReference type="EMBL" id="JAAALK010000289">
    <property type="protein sequence ID" value="KAG8050210.1"/>
    <property type="molecule type" value="Genomic_DNA"/>
</dbReference>
<dbReference type="AlphaFoldDB" id="A0A8J5R368"/>
<reference evidence="2" key="1">
    <citation type="journal article" date="2021" name="bioRxiv">
        <title>Whole Genome Assembly and Annotation of Northern Wild Rice, Zizania palustris L., Supports a Whole Genome Duplication in the Zizania Genus.</title>
        <authorList>
            <person name="Haas M."/>
            <person name="Kono T."/>
            <person name="Macchietto M."/>
            <person name="Millas R."/>
            <person name="McGilp L."/>
            <person name="Shao M."/>
            <person name="Duquette J."/>
            <person name="Hirsch C.N."/>
            <person name="Kimball J."/>
        </authorList>
    </citation>
    <scope>NUCLEOTIDE SEQUENCE</scope>
    <source>
        <tissue evidence="2">Fresh leaf tissue</tissue>
    </source>
</reference>
<gene>
    <name evidence="2" type="ORF">GUJ93_ZPchr0009g100</name>
</gene>
<name>A0A8J5R368_ZIZPA</name>
<dbReference type="Proteomes" id="UP000729402">
    <property type="component" value="Unassembled WGS sequence"/>
</dbReference>
<organism evidence="2 3">
    <name type="scientific">Zizania palustris</name>
    <name type="common">Northern wild rice</name>
    <dbReference type="NCBI Taxonomy" id="103762"/>
    <lineage>
        <taxon>Eukaryota</taxon>
        <taxon>Viridiplantae</taxon>
        <taxon>Streptophyta</taxon>
        <taxon>Embryophyta</taxon>
        <taxon>Tracheophyta</taxon>
        <taxon>Spermatophyta</taxon>
        <taxon>Magnoliopsida</taxon>
        <taxon>Liliopsida</taxon>
        <taxon>Poales</taxon>
        <taxon>Poaceae</taxon>
        <taxon>BOP clade</taxon>
        <taxon>Oryzoideae</taxon>
        <taxon>Oryzeae</taxon>
        <taxon>Zizaniinae</taxon>
        <taxon>Zizania</taxon>
    </lineage>
</organism>